<keyword evidence="1" id="KW-0808">Transferase</keyword>
<gene>
    <name evidence="1" type="ORF">DEQ67_012785</name>
</gene>
<sequence>MKRRIAILEKTKTPYRPPVFNSIGETHEVTVFYANASESHREWDTSHEFRNFTETSISAIRIGPLVFPSPSFLHQLIRDDFDEFIANSSSAVILCSVLMAVAAKITGSTFTMWTERINTDWADSKRGSRFQQITRRFWVTFHESVRYKLYQLVDRVAAFSNLAADAAAQNDVDHECIKTAPQALPRQIMADPDHGSIPPTDKFRIVSICYLTGRKGVDILIDSIKEINADLELLVAGKGPQSPELHRLAKDDDRIKFLGYVSEGKKTALLESADLFVLPSRHEPWGLVVNEALNCGTPVITTSTAGAEMILNNRHVVPPADVDALCQAISAEMKTPSSPPTPPSVEDMACILK</sequence>
<dbReference type="EMBL" id="CP137689">
    <property type="protein sequence ID" value="XRJ19363.1"/>
    <property type="molecule type" value="Genomic_DNA"/>
</dbReference>
<dbReference type="EC" id="2.4.-.-" evidence="1"/>
<evidence type="ECO:0000313" key="2">
    <source>
        <dbReference type="Proteomes" id="UP000257089"/>
    </source>
</evidence>
<keyword evidence="1" id="KW-0328">Glycosyltransferase</keyword>
<dbReference type="Proteomes" id="UP000257089">
    <property type="component" value="Chromosome"/>
</dbReference>
<evidence type="ECO:0000313" key="1">
    <source>
        <dbReference type="EMBL" id="XRJ19363.1"/>
    </source>
</evidence>
<name>A0ACD5HUV1_9EURY</name>
<reference evidence="1" key="1">
    <citation type="submission" date="2023-10" db="EMBL/GenBank/DDBJ databases">
        <title>A new archaeal virus that suppresses the transcription of host immunity genes.</title>
        <authorList>
            <person name="Turgeman-Grott I."/>
            <person name="Golan N."/>
            <person name="Neri U."/>
            <person name="Naki D."/>
            <person name="Altman N."/>
            <person name="Eizenshtein K."/>
            <person name="Choudhary D."/>
            <person name="Levi R."/>
            <person name="Himani H."/>
            <person name="Reshef L."/>
            <person name="Papke T.R."/>
            <person name="Gophna U."/>
        </authorList>
    </citation>
    <scope>NUCLEOTIDE SEQUENCE</scope>
    <source>
        <strain evidence="1">Atlit-48N</strain>
    </source>
</reference>
<accession>A0ACD5HUV1</accession>
<organism evidence="1 2">
    <name type="scientific">Haloferax sp. Atlit-48N</name>
    <dbReference type="NCBI Taxonomy" id="2077198"/>
    <lineage>
        <taxon>Archaea</taxon>
        <taxon>Methanobacteriati</taxon>
        <taxon>Methanobacteriota</taxon>
        <taxon>Stenosarchaea group</taxon>
        <taxon>Halobacteria</taxon>
        <taxon>Halobacteriales</taxon>
        <taxon>Haloferacaceae</taxon>
        <taxon>Haloferax</taxon>
    </lineage>
</organism>
<proteinExistence type="predicted"/>
<protein>
    <submittedName>
        <fullName evidence="1">Glycosyltransferase</fullName>
        <ecNumber evidence="1">2.4.-.-</ecNumber>
    </submittedName>
</protein>